<protein>
    <submittedName>
        <fullName evidence="2">Uncharacterized protein</fullName>
    </submittedName>
</protein>
<feature type="signal peptide" evidence="1">
    <location>
        <begin position="1"/>
        <end position="24"/>
    </location>
</feature>
<evidence type="ECO:0000313" key="2">
    <source>
        <dbReference type="EMBL" id="MBB5716989.1"/>
    </source>
</evidence>
<comment type="caution">
    <text evidence="2">The sequence shown here is derived from an EMBL/GenBank/DDBJ whole genome shotgun (WGS) entry which is preliminary data.</text>
</comment>
<feature type="chain" id="PRO_5030709114" evidence="1">
    <location>
        <begin position="25"/>
        <end position="132"/>
    </location>
</feature>
<proteinExistence type="predicted"/>
<reference evidence="2 3" key="1">
    <citation type="submission" date="2020-08" db="EMBL/GenBank/DDBJ databases">
        <title>Genomic Encyclopedia of Type Strains, Phase IV (KMG-IV): sequencing the most valuable type-strain genomes for metagenomic binning, comparative biology and taxonomic classification.</title>
        <authorList>
            <person name="Goeker M."/>
        </authorList>
    </citation>
    <scope>NUCLEOTIDE SEQUENCE [LARGE SCALE GENOMIC DNA]</scope>
    <source>
        <strain evidence="2 3">DSM 100044</strain>
    </source>
</reference>
<keyword evidence="3" id="KW-1185">Reference proteome</keyword>
<evidence type="ECO:0000256" key="1">
    <source>
        <dbReference type="SAM" id="SignalP"/>
    </source>
</evidence>
<sequence>MRPSSCWVAALLCGGLTQISCSQAETPVYTQIVGTMNIQAKLQGKAFEYASLSEDGAYSQTTIIAFRPDGSFLITAPMDASEGTYSFTRDGFCLSKGRSGTFCYLLFTVASTGALFFAPDRKQPPNLLRPVR</sequence>
<keyword evidence="1" id="KW-0732">Signal</keyword>
<organism evidence="2 3">
    <name type="scientific">Sphingomonas aerophila</name>
    <dbReference type="NCBI Taxonomy" id="1344948"/>
    <lineage>
        <taxon>Bacteria</taxon>
        <taxon>Pseudomonadati</taxon>
        <taxon>Pseudomonadota</taxon>
        <taxon>Alphaproteobacteria</taxon>
        <taxon>Sphingomonadales</taxon>
        <taxon>Sphingomonadaceae</taxon>
        <taxon>Sphingomonas</taxon>
    </lineage>
</organism>
<gene>
    <name evidence="2" type="ORF">FHS94_003862</name>
</gene>
<evidence type="ECO:0000313" key="3">
    <source>
        <dbReference type="Proteomes" id="UP000546200"/>
    </source>
</evidence>
<dbReference type="Proteomes" id="UP000546200">
    <property type="component" value="Unassembled WGS sequence"/>
</dbReference>
<name>A0A7W9EW33_9SPHN</name>
<accession>A0A7W9EW33</accession>
<dbReference type="EMBL" id="JACIJK010000020">
    <property type="protein sequence ID" value="MBB5716989.1"/>
    <property type="molecule type" value="Genomic_DNA"/>
</dbReference>
<dbReference type="AlphaFoldDB" id="A0A7W9EW33"/>